<protein>
    <submittedName>
        <fullName evidence="4">Cell filamentation protein Fic</fullName>
    </submittedName>
</protein>
<dbReference type="SUPFAM" id="SSF140931">
    <property type="entry name" value="Fic-like"/>
    <property type="match status" value="1"/>
</dbReference>
<dbReference type="InterPro" id="IPR003812">
    <property type="entry name" value="Fido"/>
</dbReference>
<reference evidence="4 5" key="1">
    <citation type="submission" date="2014-07" db="EMBL/GenBank/DDBJ databases">
        <authorList>
            <person name="McCorrison J."/>
            <person name="Sanka R."/>
            <person name="Torralba M."/>
            <person name="Gillis M."/>
            <person name="Haft D.H."/>
            <person name="Methe B."/>
            <person name="Sutton G."/>
            <person name="Nelson K.E."/>
        </authorList>
    </citation>
    <scope>NUCLEOTIDE SEQUENCE [LARGE SCALE GENOMIC DNA]</scope>
    <source>
        <strain evidence="4 5">DNF00666</strain>
    </source>
</reference>
<dbReference type="AlphaFoldDB" id="A0A096CDL5"/>
<dbReference type="InterPro" id="IPR036597">
    <property type="entry name" value="Fido-like_dom_sf"/>
</dbReference>
<evidence type="ECO:0000256" key="1">
    <source>
        <dbReference type="PIRSR" id="PIRSR640198-1"/>
    </source>
</evidence>
<dbReference type="InterPro" id="IPR040198">
    <property type="entry name" value="Fido_containing"/>
</dbReference>
<dbReference type="PANTHER" id="PTHR13504">
    <property type="entry name" value="FIDO DOMAIN-CONTAINING PROTEIN DDB_G0283145"/>
    <property type="match status" value="1"/>
</dbReference>
<evidence type="ECO:0000313" key="5">
    <source>
        <dbReference type="Proteomes" id="UP000029578"/>
    </source>
</evidence>
<dbReference type="GO" id="GO:0005524">
    <property type="term" value="F:ATP binding"/>
    <property type="evidence" value="ECO:0007669"/>
    <property type="project" value="UniProtKB-KW"/>
</dbReference>
<dbReference type="Proteomes" id="UP000029578">
    <property type="component" value="Unassembled WGS sequence"/>
</dbReference>
<keyword evidence="2" id="KW-0547">Nucleotide-binding</keyword>
<dbReference type="Gene3D" id="1.10.3290.10">
    <property type="entry name" value="Fido-like domain"/>
    <property type="match status" value="1"/>
</dbReference>
<feature type="binding site" evidence="2">
    <location>
        <begin position="208"/>
        <end position="219"/>
    </location>
    <ligand>
        <name>ATP</name>
        <dbReference type="ChEBI" id="CHEBI:30616"/>
    </ligand>
</feature>
<dbReference type="EMBL" id="JRNS01000178">
    <property type="protein sequence ID" value="KGF53027.1"/>
    <property type="molecule type" value="Genomic_DNA"/>
</dbReference>
<sequence>MIEQPPKLDTKLIQKATKLSARTDVTPLIRNINDDYLYWTEVKYKSHPADLSSEHIWAAAKLNRLMQQIKIWEDCPFTLSITNNMQKLCHYFDMNFGGSWENSAIIPSEDRERYLISSLMEEAISSSQMEGAATTRRVAKEMLRKSISPHNKSEQMIVNNYEGIRFIAEHKDDKMSMELLLKIHSKMTAKTLNDSTNEGKFRQNNDIVVIDGITNEIVHTPPSYKEIPDFINRICEFANNEAKDVFIHPIIKAIIIHFLLAYLHPFVDGNGRTARALFYWYMLKNGYWLTEYLSISRIIYASKRQYEKAYLYVETDDYDLGYFVTYHLKVLSLAFKKLQDYIQRKIYQRQNSINLLKLGSINERQAIILSLYRDNPKMIMTVKEVENRFSVSHTTAKSDLDGLVSQQFLKKIPINKVKFSYIKGELFDSKTRLV</sequence>
<dbReference type="Pfam" id="PF02661">
    <property type="entry name" value="Fic"/>
    <property type="match status" value="1"/>
</dbReference>
<dbReference type="RefSeq" id="WP_008823443.1">
    <property type="nucleotide sequence ID" value="NZ_JRNS01000178.1"/>
</dbReference>
<name>A0A096CDL5_9BACT</name>
<dbReference type="PANTHER" id="PTHR13504:SF38">
    <property type="entry name" value="FIDO DOMAIN-CONTAINING PROTEIN"/>
    <property type="match status" value="1"/>
</dbReference>
<dbReference type="PROSITE" id="PS51459">
    <property type="entry name" value="FIDO"/>
    <property type="match status" value="1"/>
</dbReference>
<feature type="binding site" evidence="2">
    <location>
        <begin position="268"/>
        <end position="275"/>
    </location>
    <ligand>
        <name>ATP</name>
        <dbReference type="ChEBI" id="CHEBI:30616"/>
    </ligand>
</feature>
<gene>
    <name evidence="4" type="ORF">HMPREF0661_02805</name>
</gene>
<accession>A0A096CDL5</accession>
<evidence type="ECO:0000313" key="4">
    <source>
        <dbReference type="EMBL" id="KGF53027.1"/>
    </source>
</evidence>
<evidence type="ECO:0000259" key="3">
    <source>
        <dbReference type="PROSITE" id="PS51459"/>
    </source>
</evidence>
<proteinExistence type="predicted"/>
<evidence type="ECO:0000256" key="2">
    <source>
        <dbReference type="PIRSR" id="PIRSR640198-2"/>
    </source>
</evidence>
<organism evidence="4 5">
    <name type="scientific">Prevotella melaninogenica DNF00666</name>
    <dbReference type="NCBI Taxonomy" id="1401073"/>
    <lineage>
        <taxon>Bacteria</taxon>
        <taxon>Pseudomonadati</taxon>
        <taxon>Bacteroidota</taxon>
        <taxon>Bacteroidia</taxon>
        <taxon>Bacteroidales</taxon>
        <taxon>Prevotellaceae</taxon>
        <taxon>Prevotella</taxon>
    </lineage>
</organism>
<feature type="domain" description="Fido" evidence="3">
    <location>
        <begin position="175"/>
        <end position="329"/>
    </location>
</feature>
<feature type="active site" evidence="1">
    <location>
        <position position="264"/>
    </location>
</feature>
<keyword evidence="2" id="KW-0067">ATP-binding</keyword>
<dbReference type="GeneID" id="66731772"/>
<comment type="caution">
    <text evidence="4">The sequence shown here is derived from an EMBL/GenBank/DDBJ whole genome shotgun (WGS) entry which is preliminary data.</text>
</comment>